<dbReference type="GO" id="GO:0046900">
    <property type="term" value="P:tetrahydrofolylpolyglutamate metabolic process"/>
    <property type="evidence" value="ECO:0007669"/>
    <property type="project" value="TreeGrafter"/>
</dbReference>
<reference evidence="9 10" key="1">
    <citation type="submission" date="2014-06" db="EMBL/GenBank/DDBJ databases">
        <authorList>
            <person name="Swart Estienne"/>
        </authorList>
    </citation>
    <scope>NUCLEOTIDE SEQUENCE [LARGE SCALE GENOMIC DNA]</scope>
    <source>
        <strain evidence="9 10">130c</strain>
    </source>
</reference>
<dbReference type="PANTHER" id="PTHR11315">
    <property type="entry name" value="PROTEASE FAMILY C26 GAMMA-GLUTAMYL HYDROLASE"/>
    <property type="match status" value="1"/>
</dbReference>
<comment type="subcellular location">
    <subcellularLocation>
        <location evidence="1">Secreted</location>
        <location evidence="1">Extracellular space</location>
    </subcellularLocation>
</comment>
<evidence type="ECO:0000256" key="6">
    <source>
        <dbReference type="ARBA" id="ARBA00022801"/>
    </source>
</evidence>
<feature type="active site" description="Nucleophile" evidence="7 8">
    <location>
        <position position="122"/>
    </location>
</feature>
<keyword evidence="4" id="KW-0964">Secreted</keyword>
<keyword evidence="10" id="KW-1185">Reference proteome</keyword>
<evidence type="ECO:0000256" key="4">
    <source>
        <dbReference type="ARBA" id="ARBA00022525"/>
    </source>
</evidence>
<comment type="similarity">
    <text evidence="2">Belongs to the peptidase C26 family.</text>
</comment>
<evidence type="ECO:0000256" key="5">
    <source>
        <dbReference type="ARBA" id="ARBA00022729"/>
    </source>
</evidence>
<dbReference type="InterPro" id="IPR011697">
    <property type="entry name" value="Peptidase_C26"/>
</dbReference>
<dbReference type="AlphaFoldDB" id="A0A078AFI5"/>
<gene>
    <name evidence="9" type="primary">Contig16776.g17869</name>
    <name evidence="9" type="ORF">STYLEM_8674</name>
</gene>
<dbReference type="EMBL" id="CCKQ01008243">
    <property type="protein sequence ID" value="CDW79683.1"/>
    <property type="molecule type" value="Genomic_DNA"/>
</dbReference>
<keyword evidence="6 8" id="KW-0378">Hydrolase</keyword>
<dbReference type="PROSITE" id="PS51275">
    <property type="entry name" value="PEPTIDASE_C26_GGH"/>
    <property type="match status" value="1"/>
</dbReference>
<protein>
    <recommendedName>
        <fullName evidence="3 8">folate gamma-glutamyl hydrolase</fullName>
        <ecNumber evidence="3 8">3.4.19.9</ecNumber>
    </recommendedName>
</protein>
<evidence type="ECO:0000256" key="7">
    <source>
        <dbReference type="PIRSR" id="PIRSR615527-1"/>
    </source>
</evidence>
<dbReference type="GO" id="GO:0005773">
    <property type="term" value="C:vacuole"/>
    <property type="evidence" value="ECO:0007669"/>
    <property type="project" value="TreeGrafter"/>
</dbReference>
<accession>A0A078AFI5</accession>
<evidence type="ECO:0000256" key="8">
    <source>
        <dbReference type="PROSITE-ProRule" id="PRU00607"/>
    </source>
</evidence>
<keyword evidence="5" id="KW-0732">Signal</keyword>
<feature type="active site" description="Proton donor" evidence="7">
    <location>
        <position position="238"/>
    </location>
</feature>
<name>A0A078AFI5_STYLE</name>
<dbReference type="GO" id="GO:0034722">
    <property type="term" value="F:gamma-glutamyl-peptidase activity"/>
    <property type="evidence" value="ECO:0007669"/>
    <property type="project" value="UniProtKB-UniRule"/>
</dbReference>
<comment type="catalytic activity">
    <reaction evidence="8">
        <text>(6S)-5,6,7,8-tetrahydrofolyl-(gamma-L-Glu)(n) + (n-1) H2O = (6S)-5,6,7,8-tetrahydrofolate + (n-1) L-glutamate</text>
        <dbReference type="Rhea" id="RHEA:56784"/>
        <dbReference type="Rhea" id="RHEA-COMP:14738"/>
        <dbReference type="ChEBI" id="CHEBI:15377"/>
        <dbReference type="ChEBI" id="CHEBI:29985"/>
        <dbReference type="ChEBI" id="CHEBI:57453"/>
        <dbReference type="ChEBI" id="CHEBI:141005"/>
        <dbReference type="EC" id="3.4.19.9"/>
    </reaction>
</comment>
<dbReference type="InParanoid" id="A0A078AFI5"/>
<feature type="active site" evidence="8">
    <location>
        <position position="238"/>
    </location>
</feature>
<evidence type="ECO:0000313" key="10">
    <source>
        <dbReference type="Proteomes" id="UP000039865"/>
    </source>
</evidence>
<dbReference type="Gene3D" id="3.40.50.880">
    <property type="match status" value="1"/>
</dbReference>
<dbReference type="GO" id="GO:0005576">
    <property type="term" value="C:extracellular region"/>
    <property type="evidence" value="ECO:0007669"/>
    <property type="project" value="UniProtKB-SubCell"/>
</dbReference>
<evidence type="ECO:0000256" key="3">
    <source>
        <dbReference type="ARBA" id="ARBA00012886"/>
    </source>
</evidence>
<evidence type="ECO:0000256" key="1">
    <source>
        <dbReference type="ARBA" id="ARBA00004239"/>
    </source>
</evidence>
<dbReference type="SUPFAM" id="SSF52317">
    <property type="entry name" value="Class I glutamine amidotransferase-like"/>
    <property type="match status" value="1"/>
</dbReference>
<dbReference type="OrthoDB" id="64220at2759"/>
<dbReference type="Pfam" id="PF07722">
    <property type="entry name" value="Peptidase_C26"/>
    <property type="match status" value="1"/>
</dbReference>
<evidence type="ECO:0000256" key="2">
    <source>
        <dbReference type="ARBA" id="ARBA00011083"/>
    </source>
</evidence>
<sequence>MDQSFLEDAQGFKPAIGVLTMSLSGNNIGEGGYDQYMLGVNRQYVELAGNVAVPIRFDLPEDELLALLSQLNGVLFTGGNLILVNPKTGEHHQYYKTAKTIFQYAKDMKDKHNDYFPLFGNCQGFQVFCMIVSGDYKDLLTVMPALSTIRKIIWTSDSIKQEGKMISHFSDELIQKMREYPLAIHAHQYAIDSRDFEQFESLKAFWKILAVDEFLFGFKHYPTIIEAHDYPIYAVLFHPEYQLMKLDPKSPVYHRNDWREDTDLIAQNWSSFIRSESTKCSHRVRKEELHRLVNEGKQEFDYVFIPNVFSLPAVRYRKAIE</sequence>
<dbReference type="EC" id="3.4.19.9" evidence="3 8"/>
<dbReference type="Proteomes" id="UP000039865">
    <property type="component" value="Unassembled WGS sequence"/>
</dbReference>
<dbReference type="PANTHER" id="PTHR11315:SF0">
    <property type="entry name" value="FOLATE GAMMA-GLUTAMYL HYDROLASE"/>
    <property type="match status" value="1"/>
</dbReference>
<dbReference type="InterPro" id="IPR029062">
    <property type="entry name" value="Class_I_gatase-like"/>
</dbReference>
<organism evidence="9 10">
    <name type="scientific">Stylonychia lemnae</name>
    <name type="common">Ciliate</name>
    <dbReference type="NCBI Taxonomy" id="5949"/>
    <lineage>
        <taxon>Eukaryota</taxon>
        <taxon>Sar</taxon>
        <taxon>Alveolata</taxon>
        <taxon>Ciliophora</taxon>
        <taxon>Intramacronucleata</taxon>
        <taxon>Spirotrichea</taxon>
        <taxon>Stichotrichia</taxon>
        <taxon>Sporadotrichida</taxon>
        <taxon>Oxytrichidae</taxon>
        <taxon>Stylonychinae</taxon>
        <taxon>Stylonychia</taxon>
    </lineage>
</organism>
<dbReference type="InterPro" id="IPR015527">
    <property type="entry name" value="Pept_C26_g-glut_hydrolase"/>
</dbReference>
<proteinExistence type="inferred from homology"/>
<evidence type="ECO:0000313" key="9">
    <source>
        <dbReference type="EMBL" id="CDW79683.1"/>
    </source>
</evidence>